<name>A0A139SM03_9GAMM</name>
<evidence type="ECO:0000256" key="2">
    <source>
        <dbReference type="ARBA" id="ARBA00023125"/>
    </source>
</evidence>
<comment type="caution">
    <text evidence="5">The sequence shown here is derived from an EMBL/GenBank/DDBJ whole genome shotgun (WGS) entry which is preliminary data.</text>
</comment>
<dbReference type="OrthoDB" id="6106682at2"/>
<protein>
    <recommendedName>
        <fullName evidence="3">Single-stranded DNA-binding protein</fullName>
    </recommendedName>
</protein>
<evidence type="ECO:0000313" key="5">
    <source>
        <dbReference type="EMBL" id="KXU35586.1"/>
    </source>
</evidence>
<gene>
    <name evidence="5" type="ORF">AXE65_06250</name>
</gene>
<dbReference type="Gene3D" id="2.40.50.140">
    <property type="entry name" value="Nucleic acid-binding proteins"/>
    <property type="match status" value="1"/>
</dbReference>
<dbReference type="EMBL" id="LSZO01000195">
    <property type="protein sequence ID" value="KXU35586.1"/>
    <property type="molecule type" value="Genomic_DNA"/>
</dbReference>
<proteinExistence type="predicted"/>
<keyword evidence="2" id="KW-0238">DNA-binding</keyword>
<dbReference type="InterPro" id="IPR003512">
    <property type="entry name" value="Phage_M13_G5P_DNA-bd"/>
</dbReference>
<feature type="region of interest" description="Disordered" evidence="4">
    <location>
        <begin position="86"/>
        <end position="105"/>
    </location>
</feature>
<dbReference type="AlphaFoldDB" id="A0A139SM03"/>
<dbReference type="GO" id="GO:0003697">
    <property type="term" value="F:single-stranded DNA binding"/>
    <property type="evidence" value="ECO:0007669"/>
    <property type="project" value="InterPro"/>
</dbReference>
<accession>A0A139SM03</accession>
<dbReference type="GO" id="GO:0006260">
    <property type="term" value="P:DNA replication"/>
    <property type="evidence" value="ECO:0007669"/>
    <property type="project" value="UniProtKB-KW"/>
</dbReference>
<evidence type="ECO:0000256" key="1">
    <source>
        <dbReference type="ARBA" id="ARBA00022705"/>
    </source>
</evidence>
<evidence type="ECO:0000256" key="4">
    <source>
        <dbReference type="SAM" id="MobiDB-lite"/>
    </source>
</evidence>
<evidence type="ECO:0000256" key="3">
    <source>
        <dbReference type="ARBA" id="ARBA00030596"/>
    </source>
</evidence>
<evidence type="ECO:0000313" key="6">
    <source>
        <dbReference type="Proteomes" id="UP000072660"/>
    </source>
</evidence>
<reference evidence="5 6" key="1">
    <citation type="submission" date="2016-02" db="EMBL/GenBank/DDBJ databases">
        <authorList>
            <person name="Wen L."/>
            <person name="He K."/>
            <person name="Yang H."/>
        </authorList>
    </citation>
    <scope>NUCLEOTIDE SEQUENCE [LARGE SCALE GENOMIC DNA]</scope>
    <source>
        <strain evidence="5 6">CV58</strain>
    </source>
</reference>
<dbReference type="RefSeq" id="WP_068392415.1">
    <property type="nucleotide sequence ID" value="NZ_LSZO01000195.1"/>
</dbReference>
<dbReference type="InterPro" id="IPR012340">
    <property type="entry name" value="NA-bd_OB-fold"/>
</dbReference>
<dbReference type="Pfam" id="PF02303">
    <property type="entry name" value="Phage_DNA_bind"/>
    <property type="match status" value="1"/>
</dbReference>
<keyword evidence="6" id="KW-1185">Reference proteome</keyword>
<dbReference type="SUPFAM" id="SSF50249">
    <property type="entry name" value="Nucleic acid-binding proteins"/>
    <property type="match status" value="1"/>
</dbReference>
<sequence length="105" mass="11880">MNVLVEIESTEVAVKEGTSQKTGKPYCIREQRAYLKLPHFKYPQEIKLPVPDELPSYAAGMYTLDTESFWVNEFKELKLGRVRLKPATTSTSSRAMPMAQQAARG</sequence>
<organism evidence="5 6">
    <name type="scientific">Ventosimonas gracilis</name>
    <dbReference type="NCBI Taxonomy" id="1680762"/>
    <lineage>
        <taxon>Bacteria</taxon>
        <taxon>Pseudomonadati</taxon>
        <taxon>Pseudomonadota</taxon>
        <taxon>Gammaproteobacteria</taxon>
        <taxon>Pseudomonadales</taxon>
        <taxon>Ventosimonadaceae</taxon>
        <taxon>Ventosimonas</taxon>
    </lineage>
</organism>
<keyword evidence="1" id="KW-0235">DNA replication</keyword>
<dbReference type="Proteomes" id="UP000072660">
    <property type="component" value="Unassembled WGS sequence"/>
</dbReference>